<sequence>MDFYQKEFLTTKPKKEYSDFYNEDIYVIPCRILEIGEEANHNSIWLTIEHLDFKNAEPVKTKAICYKKSLRYISEETLPFYNECSLIKTGDRIRFLVYGRFDPFLDMTHKFLGTYDGMSQDELKVVFQENYKELNAWLKEPTKHY</sequence>
<accession>A0A9X1UW66</accession>
<proteinExistence type="predicted"/>
<name>A0A9X1UW66_9FLAO</name>
<comment type="caution">
    <text evidence="1">The sequence shown here is derived from an EMBL/GenBank/DDBJ whole genome shotgun (WGS) entry which is preliminary data.</text>
</comment>
<evidence type="ECO:0000313" key="2">
    <source>
        <dbReference type="Proteomes" id="UP001139344"/>
    </source>
</evidence>
<evidence type="ECO:0000313" key="1">
    <source>
        <dbReference type="EMBL" id="MCG9971156.1"/>
    </source>
</evidence>
<reference evidence="1" key="1">
    <citation type="submission" date="2021-12" db="EMBL/GenBank/DDBJ databases">
        <title>Description of Gramella crocea sp. nov., a new bacterium isolated from activated sludge.</title>
        <authorList>
            <person name="Zhang X."/>
        </authorList>
    </citation>
    <scope>NUCLEOTIDE SEQUENCE</scope>
    <source>
        <strain evidence="1">YB25</strain>
    </source>
</reference>
<dbReference type="RefSeq" id="WP_240097167.1">
    <property type="nucleotide sequence ID" value="NZ_JAJSON010000015.1"/>
</dbReference>
<dbReference type="Proteomes" id="UP001139344">
    <property type="component" value="Unassembled WGS sequence"/>
</dbReference>
<dbReference type="AlphaFoldDB" id="A0A9X1UW66"/>
<keyword evidence="2" id="KW-1185">Reference proteome</keyword>
<organism evidence="1 2">
    <name type="scientific">Christiangramia crocea</name>
    <dbReference type="NCBI Taxonomy" id="2904124"/>
    <lineage>
        <taxon>Bacteria</taxon>
        <taxon>Pseudomonadati</taxon>
        <taxon>Bacteroidota</taxon>
        <taxon>Flavobacteriia</taxon>
        <taxon>Flavobacteriales</taxon>
        <taxon>Flavobacteriaceae</taxon>
        <taxon>Christiangramia</taxon>
    </lineage>
</organism>
<dbReference type="EMBL" id="JAJSON010000015">
    <property type="protein sequence ID" value="MCG9971156.1"/>
    <property type="molecule type" value="Genomic_DNA"/>
</dbReference>
<protein>
    <submittedName>
        <fullName evidence="1">Uncharacterized protein</fullName>
    </submittedName>
</protein>
<gene>
    <name evidence="1" type="ORF">LU635_05855</name>
</gene>